<feature type="transmembrane region" description="Helical" evidence="1">
    <location>
        <begin position="6"/>
        <end position="24"/>
    </location>
</feature>
<keyword evidence="1" id="KW-0812">Transmembrane</keyword>
<gene>
    <name evidence="2" type="ORF">AOC25_06685</name>
</gene>
<proteinExistence type="predicted"/>
<dbReference type="RefSeq" id="WP_071539322.1">
    <property type="nucleotide sequence ID" value="NZ_CP015016.1"/>
</dbReference>
<dbReference type="EMBL" id="CP015017">
    <property type="protein sequence ID" value="APC01317.1"/>
    <property type="molecule type" value="Genomic_DNA"/>
</dbReference>
<evidence type="ECO:0000313" key="2">
    <source>
        <dbReference type="EMBL" id="APC01317.1"/>
    </source>
</evidence>
<reference evidence="2" key="1">
    <citation type="journal article" date="2017" name="Appl. Environ. Microbiol.">
        <title>Microdiversification of a pelagic Polynucleobacter species is mainly driven by acquisition of genomic islands from a partially interspecific gene pool.</title>
        <authorList>
            <person name="Hoetzinger M."/>
            <person name="Hahn M.W."/>
            <person name="Jezberova J."/>
            <person name="Schmidt J."/>
            <person name="Koll U."/>
        </authorList>
    </citation>
    <scope>NUCLEOTIDE SEQUENCE</scope>
    <source>
        <strain evidence="2">MWH-RechtKol4</strain>
    </source>
</reference>
<dbReference type="Proteomes" id="UP000182060">
    <property type="component" value="Chromosome"/>
</dbReference>
<keyword evidence="1" id="KW-0472">Membrane</keyword>
<evidence type="ECO:0000313" key="3">
    <source>
        <dbReference type="Proteomes" id="UP000182060"/>
    </source>
</evidence>
<name>A0AAC9NIR2_9BURK</name>
<accession>A0AAC9NIR2</accession>
<protein>
    <submittedName>
        <fullName evidence="2">Uncharacterized protein</fullName>
    </submittedName>
</protein>
<sequence>MELNFGSIIAGIFSAIGAVFVYLLNRKDQAQENQISDLFKKHDEDSSRLHELELQVAKNHYQKIEVDAILDRFKSYLDERFDRLEQSILGK</sequence>
<evidence type="ECO:0000256" key="1">
    <source>
        <dbReference type="SAM" id="Phobius"/>
    </source>
</evidence>
<keyword evidence="1" id="KW-1133">Transmembrane helix</keyword>
<dbReference type="AlphaFoldDB" id="A0AAC9NIR2"/>
<organism evidence="2 3">
    <name type="scientific">Polynucleobacter asymbioticus</name>
    <dbReference type="NCBI Taxonomy" id="576611"/>
    <lineage>
        <taxon>Bacteria</taxon>
        <taxon>Pseudomonadati</taxon>
        <taxon>Pseudomonadota</taxon>
        <taxon>Betaproteobacteria</taxon>
        <taxon>Burkholderiales</taxon>
        <taxon>Burkholderiaceae</taxon>
        <taxon>Polynucleobacter</taxon>
    </lineage>
</organism>